<gene>
    <name evidence="1" type="ORF">CRH09_07790</name>
</gene>
<dbReference type="EMBL" id="CP023778">
    <property type="protein sequence ID" value="ATL66126.1"/>
    <property type="molecule type" value="Genomic_DNA"/>
</dbReference>
<accession>A0A291REW4</accession>
<reference evidence="1 2" key="1">
    <citation type="submission" date="2017-10" db="EMBL/GenBank/DDBJ databases">
        <title>Comparative genomics between pathogenic Norcardia.</title>
        <authorList>
            <person name="Zeng L."/>
        </authorList>
    </citation>
    <scope>NUCLEOTIDE SEQUENCE [LARGE SCALE GENOMIC DNA]</scope>
    <source>
        <strain evidence="1 2">NC_YFY_NT001</strain>
    </source>
</reference>
<name>A0A291REW4_9NOCA</name>
<dbReference type="GeneID" id="88357332"/>
<dbReference type="RefSeq" id="WP_067582473.1">
    <property type="nucleotide sequence ID" value="NZ_CP023778.1"/>
</dbReference>
<evidence type="ECO:0000313" key="2">
    <source>
        <dbReference type="Proteomes" id="UP000221961"/>
    </source>
</evidence>
<dbReference type="Proteomes" id="UP000221961">
    <property type="component" value="Chromosome"/>
</dbReference>
<dbReference type="KEGG" id="ntp:CRH09_07790"/>
<proteinExistence type="predicted"/>
<protein>
    <submittedName>
        <fullName evidence="1">DUF1059 domain-containing protein</fullName>
    </submittedName>
</protein>
<dbReference type="AlphaFoldDB" id="A0A291REW4"/>
<evidence type="ECO:0000313" key="1">
    <source>
        <dbReference type="EMBL" id="ATL66126.1"/>
    </source>
</evidence>
<organism evidence="1 2">
    <name type="scientific">Nocardia terpenica</name>
    <dbReference type="NCBI Taxonomy" id="455432"/>
    <lineage>
        <taxon>Bacteria</taxon>
        <taxon>Bacillati</taxon>
        <taxon>Actinomycetota</taxon>
        <taxon>Actinomycetes</taxon>
        <taxon>Mycobacteriales</taxon>
        <taxon>Nocardiaceae</taxon>
        <taxon>Nocardia</taxon>
    </lineage>
</organism>
<sequence length="48" mass="5381">MKTKLNCPCGEYITGTDEDDLVAKTQAHLAAKHPGHDYSRDEILFIAY</sequence>
<dbReference type="OrthoDB" id="5244574at2"/>